<feature type="compositionally biased region" description="Polar residues" evidence="10">
    <location>
        <begin position="28"/>
        <end position="46"/>
    </location>
</feature>
<evidence type="ECO:0000256" key="10">
    <source>
        <dbReference type="SAM" id="MobiDB-lite"/>
    </source>
</evidence>
<evidence type="ECO:0000313" key="12">
    <source>
        <dbReference type="EMBL" id="KAJ8762385.1"/>
    </source>
</evidence>
<keyword evidence="13" id="KW-1185">Reference proteome</keyword>
<keyword evidence="5" id="KW-0812">Transmembrane</keyword>
<dbReference type="AlphaFoldDB" id="A0AAV8T6J8"/>
<dbReference type="PANTHER" id="PTHR13462:SF17">
    <property type="entry name" value="CALCIUM UNIPORTER PROTEIN 4, MITOCHONDRIAL"/>
    <property type="match status" value="1"/>
</dbReference>
<evidence type="ECO:0000256" key="6">
    <source>
        <dbReference type="ARBA" id="ARBA00022837"/>
    </source>
</evidence>
<keyword evidence="8" id="KW-0406">Ion transport</keyword>
<keyword evidence="3" id="KW-0813">Transport</keyword>
<keyword evidence="9" id="KW-0472">Membrane</keyword>
<comment type="caution">
    <text evidence="12">The sequence shown here is derived from an EMBL/GenBank/DDBJ whole genome shotgun (WGS) entry which is preliminary data.</text>
</comment>
<evidence type="ECO:0000256" key="8">
    <source>
        <dbReference type="ARBA" id="ARBA00023065"/>
    </source>
</evidence>
<dbReference type="GO" id="GO:0036444">
    <property type="term" value="P:calcium import into the mitochondrion"/>
    <property type="evidence" value="ECO:0007669"/>
    <property type="project" value="TreeGrafter"/>
</dbReference>
<feature type="domain" description="Calcium uniporter protein C-terminal" evidence="11">
    <location>
        <begin position="171"/>
        <end position="328"/>
    </location>
</feature>
<reference evidence="12 13" key="1">
    <citation type="submission" date="2021-09" db="EMBL/GenBank/DDBJ databases">
        <title>Genomic insights and catalytic innovation underlie evolution of tropane alkaloids biosynthesis.</title>
        <authorList>
            <person name="Wang Y.-J."/>
            <person name="Tian T."/>
            <person name="Huang J.-P."/>
            <person name="Huang S.-X."/>
        </authorList>
    </citation>
    <scope>NUCLEOTIDE SEQUENCE [LARGE SCALE GENOMIC DNA]</scope>
    <source>
        <strain evidence="12">KIB-2018</strain>
        <tissue evidence="12">Leaf</tissue>
    </source>
</reference>
<evidence type="ECO:0000256" key="2">
    <source>
        <dbReference type="ARBA" id="ARBA00005653"/>
    </source>
</evidence>
<evidence type="ECO:0000256" key="7">
    <source>
        <dbReference type="ARBA" id="ARBA00022989"/>
    </source>
</evidence>
<dbReference type="EMBL" id="JAIWQS010000006">
    <property type="protein sequence ID" value="KAJ8762385.1"/>
    <property type="molecule type" value="Genomic_DNA"/>
</dbReference>
<dbReference type="PANTHER" id="PTHR13462">
    <property type="entry name" value="CALCIUM UNIPORTER PROTEIN, MITOCHONDRIAL"/>
    <property type="match status" value="1"/>
</dbReference>
<gene>
    <name evidence="12" type="ORF">K2173_007544</name>
</gene>
<protein>
    <recommendedName>
        <fullName evidence="11">Calcium uniporter protein C-terminal domain-containing protein</fullName>
    </recommendedName>
</protein>
<accession>A0AAV8T6J8</accession>
<dbReference type="GO" id="GO:1990246">
    <property type="term" value="C:uniplex complex"/>
    <property type="evidence" value="ECO:0007669"/>
    <property type="project" value="TreeGrafter"/>
</dbReference>
<dbReference type="GO" id="GO:0005262">
    <property type="term" value="F:calcium channel activity"/>
    <property type="evidence" value="ECO:0007669"/>
    <property type="project" value="TreeGrafter"/>
</dbReference>
<sequence>MALRRLLGKRLEASYRAASKAVAPEHSPISSVSPSLQVLEPPNSTKTNLHREYLTSPESVKKGLFQRFFHRKAISQLPDILYLPVGEKLRERLRGMNGARDRLHLEGLPSPVPGVLARETNVPGISVEDARKLLKVSQVEKLKAKLREIPKTSISYSEFVEVCGEECGNREQGVELAKTLDQSGNVIVLGNNVFLRPEQMAKSIESVISQSVIAHDDSRQLLEHMEKQKAMIDQKARSLVRGELYCGLGFLVVQTLGFMRLTFWELSWDVMEPVCFFVTSLHFALAYGFFLRTSTEPSFEGYFKRRFIAKQKKLMRLHNFDIEKYNELRKLFNLSPGYGFTFTNPTMHG</sequence>
<evidence type="ECO:0000256" key="3">
    <source>
        <dbReference type="ARBA" id="ARBA00022448"/>
    </source>
</evidence>
<organism evidence="12 13">
    <name type="scientific">Erythroxylum novogranatense</name>
    <dbReference type="NCBI Taxonomy" id="1862640"/>
    <lineage>
        <taxon>Eukaryota</taxon>
        <taxon>Viridiplantae</taxon>
        <taxon>Streptophyta</taxon>
        <taxon>Embryophyta</taxon>
        <taxon>Tracheophyta</taxon>
        <taxon>Spermatophyta</taxon>
        <taxon>Magnoliopsida</taxon>
        <taxon>eudicotyledons</taxon>
        <taxon>Gunneridae</taxon>
        <taxon>Pentapetalae</taxon>
        <taxon>rosids</taxon>
        <taxon>fabids</taxon>
        <taxon>Malpighiales</taxon>
        <taxon>Erythroxylaceae</taxon>
        <taxon>Erythroxylum</taxon>
    </lineage>
</organism>
<evidence type="ECO:0000313" key="13">
    <source>
        <dbReference type="Proteomes" id="UP001159364"/>
    </source>
</evidence>
<comment type="subcellular location">
    <subcellularLocation>
        <location evidence="1">Membrane</location>
        <topology evidence="1">Multi-pass membrane protein</topology>
    </subcellularLocation>
</comment>
<dbReference type="Proteomes" id="UP001159364">
    <property type="component" value="Linkage Group LG06"/>
</dbReference>
<evidence type="ECO:0000256" key="9">
    <source>
        <dbReference type="ARBA" id="ARBA00023136"/>
    </source>
</evidence>
<comment type="similarity">
    <text evidence="2">Belongs to the MCU (TC 1.A.77) family.</text>
</comment>
<evidence type="ECO:0000259" key="11">
    <source>
        <dbReference type="Pfam" id="PF04678"/>
    </source>
</evidence>
<proteinExistence type="inferred from homology"/>
<keyword evidence="7" id="KW-1133">Transmembrane helix</keyword>
<name>A0AAV8T6J8_9ROSI</name>
<feature type="region of interest" description="Disordered" evidence="10">
    <location>
        <begin position="23"/>
        <end position="46"/>
    </location>
</feature>
<dbReference type="InterPro" id="IPR039055">
    <property type="entry name" value="MCU_fam"/>
</dbReference>
<keyword evidence="4" id="KW-0109">Calcium transport</keyword>
<dbReference type="Pfam" id="PF04678">
    <property type="entry name" value="MCU"/>
    <property type="match status" value="1"/>
</dbReference>
<dbReference type="InterPro" id="IPR006769">
    <property type="entry name" value="MCU_C"/>
</dbReference>
<dbReference type="GO" id="GO:0015292">
    <property type="term" value="F:uniporter activity"/>
    <property type="evidence" value="ECO:0007669"/>
    <property type="project" value="TreeGrafter"/>
</dbReference>
<evidence type="ECO:0000256" key="5">
    <source>
        <dbReference type="ARBA" id="ARBA00022692"/>
    </source>
</evidence>
<evidence type="ECO:0000256" key="1">
    <source>
        <dbReference type="ARBA" id="ARBA00004141"/>
    </source>
</evidence>
<keyword evidence="6" id="KW-0106">Calcium</keyword>
<evidence type="ECO:0000256" key="4">
    <source>
        <dbReference type="ARBA" id="ARBA00022568"/>
    </source>
</evidence>
<dbReference type="GO" id="GO:0051560">
    <property type="term" value="P:mitochondrial calcium ion homeostasis"/>
    <property type="evidence" value="ECO:0007669"/>
    <property type="project" value="InterPro"/>
</dbReference>